<evidence type="ECO:0000256" key="9">
    <source>
        <dbReference type="ARBA" id="ARBA00048940"/>
    </source>
</evidence>
<reference evidence="11 12" key="1">
    <citation type="journal article" date="2024" name="Front Chem Biol">
        <title>Unveiling the potential of Daldinia eschscholtzii MFLUCC 19-0629 through bioactivity and bioinformatics studies for enhanced sustainable agriculture production.</title>
        <authorList>
            <person name="Brooks S."/>
            <person name="Weaver J.A."/>
            <person name="Klomchit A."/>
            <person name="Alharthi S.A."/>
            <person name="Onlamun T."/>
            <person name="Nurani R."/>
            <person name="Vong T.K."/>
            <person name="Alberti F."/>
            <person name="Greco C."/>
        </authorList>
    </citation>
    <scope>NUCLEOTIDE SEQUENCE [LARGE SCALE GENOMIC DNA]</scope>
    <source>
        <strain evidence="11">MFLUCC 19-0629</strain>
    </source>
</reference>
<dbReference type="PROSITE" id="PS51728">
    <property type="entry name" value="RTT109_HAT"/>
    <property type="match status" value="1"/>
</dbReference>
<evidence type="ECO:0000256" key="5">
    <source>
        <dbReference type="ARBA" id="ARBA00022990"/>
    </source>
</evidence>
<comment type="caution">
    <text evidence="11">The sequence shown here is derived from an EMBL/GenBank/DDBJ whole genome shotgun (WGS) entry which is preliminary data.</text>
</comment>
<dbReference type="GO" id="GO:0006355">
    <property type="term" value="P:regulation of DNA-templated transcription"/>
    <property type="evidence" value="ECO:0007669"/>
    <property type="project" value="InterPro"/>
</dbReference>
<comment type="catalytic activity">
    <reaction evidence="9">
        <text>L-lysyl-[histone] + acetyl-CoA = N(6)-acetyl-L-lysyl-[histone] + CoA + H(+)</text>
        <dbReference type="Rhea" id="RHEA:21992"/>
        <dbReference type="Rhea" id="RHEA-COMP:9845"/>
        <dbReference type="Rhea" id="RHEA-COMP:11338"/>
        <dbReference type="ChEBI" id="CHEBI:15378"/>
        <dbReference type="ChEBI" id="CHEBI:29969"/>
        <dbReference type="ChEBI" id="CHEBI:57287"/>
        <dbReference type="ChEBI" id="CHEBI:57288"/>
        <dbReference type="ChEBI" id="CHEBI:61930"/>
        <dbReference type="EC" id="2.3.1.48"/>
    </reaction>
    <physiologicalReaction direction="left-to-right" evidence="9">
        <dbReference type="Rhea" id="RHEA:21993"/>
    </physiologicalReaction>
</comment>
<keyword evidence="3" id="KW-0808">Transferase</keyword>
<dbReference type="InterPro" id="IPR016849">
    <property type="entry name" value="Rtt109"/>
</dbReference>
<keyword evidence="8" id="KW-0539">Nucleus</keyword>
<dbReference type="EC" id="2.3.1.48" evidence="2"/>
<evidence type="ECO:0000256" key="7">
    <source>
        <dbReference type="ARBA" id="ARBA00023163"/>
    </source>
</evidence>
<feature type="region of interest" description="Disordered" evidence="10">
    <location>
        <begin position="556"/>
        <end position="590"/>
    </location>
</feature>
<dbReference type="Proteomes" id="UP001369815">
    <property type="component" value="Unassembled WGS sequence"/>
</dbReference>
<dbReference type="SMART" id="SM01250">
    <property type="entry name" value="KAT11"/>
    <property type="match status" value="1"/>
</dbReference>
<evidence type="ECO:0000256" key="1">
    <source>
        <dbReference type="ARBA" id="ARBA00004123"/>
    </source>
</evidence>
<dbReference type="GO" id="GO:0006974">
    <property type="term" value="P:DNA damage response"/>
    <property type="evidence" value="ECO:0007669"/>
    <property type="project" value="UniProtKB-KW"/>
</dbReference>
<accession>A0AAX6MHM2</accession>
<evidence type="ECO:0000256" key="6">
    <source>
        <dbReference type="ARBA" id="ARBA00023015"/>
    </source>
</evidence>
<dbReference type="GO" id="GO:0032931">
    <property type="term" value="F:histone H3K56 acetyltransferase activity"/>
    <property type="evidence" value="ECO:0007669"/>
    <property type="project" value="TreeGrafter"/>
</dbReference>
<keyword evidence="12" id="KW-1185">Reference proteome</keyword>
<evidence type="ECO:0000256" key="10">
    <source>
        <dbReference type="SAM" id="MobiDB-lite"/>
    </source>
</evidence>
<evidence type="ECO:0000256" key="8">
    <source>
        <dbReference type="ARBA" id="ARBA00023242"/>
    </source>
</evidence>
<evidence type="ECO:0000256" key="4">
    <source>
        <dbReference type="ARBA" id="ARBA00022763"/>
    </source>
</evidence>
<sequence>MASTAQIRDGDHVEDSHPLVAELAKVLPKDRKFTAYHLSTPPTITEPLCHPPAYSPSGDSKERRPSKPLKTYCEKHFLAISIGTGKEEAHHDKEVLVLGLEIYIYTTSFSTIIFVSKADSTGYLTLLNLPKGAPSPIREITSCFLAFLVANRRRQSKQLVVNLFARAQSQYLFPGSVKNSGKHVLDDRGLVKWWCRVLNTLLEGTDYEDVRKPWDAIHGYLVIPGLDNYETKAFLPRTSLAASNWTLNHPLEKISPYTNDPTNFGSNVHPRSLIPMYPDDPKARFVEELEESIPEKAKLLNGWKTPKTLDQFWEMMAFRQECSSGRLTGFAWVVFESQANPKSSSSTVKSAITIPTPNASLSATTDDVTPPTTPRPTPRDNTSLTTPNTSSFKLKNLRAKKLRQKRKGKKVLSGPIIPRKPQIKTHQRDQFPKEVETPYYFWPENGRGQVVLNDSSYKRAVELLLHLEFGTLEQGISSTARWTREVNMGENWALEIVGERVAVESLAPASTGGTVNNLSSVVRRKRSADEAANETTSSSPAVNTLGDGLIRKKAKLDASTSATSISPEVESEPKANVLGAGLVRKKPKAS</sequence>
<dbReference type="InterPro" id="IPR051236">
    <property type="entry name" value="HAT_RTT109-like"/>
</dbReference>
<keyword evidence="6" id="KW-0805">Transcription regulation</keyword>
<evidence type="ECO:0000313" key="12">
    <source>
        <dbReference type="Proteomes" id="UP001369815"/>
    </source>
</evidence>
<feature type="region of interest" description="Disordered" evidence="10">
    <location>
        <begin position="357"/>
        <end position="389"/>
    </location>
</feature>
<dbReference type="GO" id="GO:0005634">
    <property type="term" value="C:nucleus"/>
    <property type="evidence" value="ECO:0007669"/>
    <property type="project" value="UniProtKB-SubCell"/>
</dbReference>
<evidence type="ECO:0000256" key="2">
    <source>
        <dbReference type="ARBA" id="ARBA00013184"/>
    </source>
</evidence>
<dbReference type="PANTHER" id="PTHR31571:SF2">
    <property type="entry name" value="HISTONE ACETYLTRANSFERASE RTT109"/>
    <property type="match status" value="1"/>
</dbReference>
<name>A0AAX6MHM2_9PEZI</name>
<evidence type="ECO:0000256" key="3">
    <source>
        <dbReference type="ARBA" id="ARBA00022679"/>
    </source>
</evidence>
<comment type="subcellular location">
    <subcellularLocation>
        <location evidence="1">Nucleus</location>
    </subcellularLocation>
</comment>
<proteinExistence type="predicted"/>
<evidence type="ECO:0000313" key="11">
    <source>
        <dbReference type="EMBL" id="KAK6951662.1"/>
    </source>
</evidence>
<keyword evidence="4" id="KW-0227">DNA damage</keyword>
<keyword evidence="5" id="KW-0007">Acetylation</keyword>
<dbReference type="InterPro" id="IPR013178">
    <property type="entry name" value="Histone_AcTrfase_Rtt109/CBP"/>
</dbReference>
<gene>
    <name evidence="11" type="ORF">Daesc_006185</name>
</gene>
<dbReference type="PANTHER" id="PTHR31571">
    <property type="entry name" value="ALTERED INHERITANCE OF MITOCHONDRIA PROTEIN 6"/>
    <property type="match status" value="1"/>
</dbReference>
<organism evidence="11 12">
    <name type="scientific">Daldinia eschscholtzii</name>
    <dbReference type="NCBI Taxonomy" id="292717"/>
    <lineage>
        <taxon>Eukaryota</taxon>
        <taxon>Fungi</taxon>
        <taxon>Dikarya</taxon>
        <taxon>Ascomycota</taxon>
        <taxon>Pezizomycotina</taxon>
        <taxon>Sordariomycetes</taxon>
        <taxon>Xylariomycetidae</taxon>
        <taxon>Xylariales</taxon>
        <taxon>Hypoxylaceae</taxon>
        <taxon>Daldinia</taxon>
    </lineage>
</organism>
<protein>
    <recommendedName>
        <fullName evidence="2">histone acetyltransferase</fullName>
        <ecNumber evidence="2">2.3.1.48</ecNumber>
    </recommendedName>
</protein>
<dbReference type="AlphaFoldDB" id="A0AAX6MHM2"/>
<dbReference type="EMBL" id="JBANMG010000006">
    <property type="protein sequence ID" value="KAK6951662.1"/>
    <property type="molecule type" value="Genomic_DNA"/>
</dbReference>
<feature type="region of interest" description="Disordered" evidence="10">
    <location>
        <begin position="47"/>
        <end position="66"/>
    </location>
</feature>
<keyword evidence="7" id="KW-0804">Transcription</keyword>
<dbReference type="Pfam" id="PF08214">
    <property type="entry name" value="HAT_KAT11"/>
    <property type="match status" value="1"/>
</dbReference>